<reference evidence="2" key="1">
    <citation type="journal article" date="2013" name="Nat. Genet.">
        <title>The duck genome and transcriptome provide insight into an avian influenza virus reservoir species.</title>
        <authorList>
            <person name="Huang Y."/>
            <person name="Li Y."/>
            <person name="Burt D.W."/>
            <person name="Chen H."/>
            <person name="Zhang Y."/>
            <person name="Qian W."/>
            <person name="Kim H."/>
            <person name="Gan S."/>
            <person name="Zhao Y."/>
            <person name="Li J."/>
            <person name="Yi K."/>
            <person name="Feng H."/>
            <person name="Zhu P."/>
            <person name="Li B."/>
            <person name="Liu Q."/>
            <person name="Fairley S."/>
            <person name="Magor K.E."/>
            <person name="Du Z."/>
            <person name="Hu X."/>
            <person name="Goodman L."/>
            <person name="Tafer H."/>
            <person name="Vignal A."/>
            <person name="Lee T."/>
            <person name="Kim K.W."/>
            <person name="Sheng Z."/>
            <person name="An Y."/>
            <person name="Searle S."/>
            <person name="Herrero J."/>
            <person name="Groenen M.A."/>
            <person name="Crooijmans R.P."/>
            <person name="Faraut T."/>
            <person name="Cai Q."/>
            <person name="Webster R.G."/>
            <person name="Aldridge J.R."/>
            <person name="Warren W.C."/>
            <person name="Bartschat S."/>
            <person name="Kehr S."/>
            <person name="Marz M."/>
            <person name="Stadler P.F."/>
            <person name="Smith J."/>
            <person name="Kraus R.H."/>
            <person name="Zhao Y."/>
            <person name="Ren L."/>
            <person name="Fei J."/>
            <person name="Morisson M."/>
            <person name="Kaiser P."/>
            <person name="Griffin D.K."/>
            <person name="Rao M."/>
            <person name="Pitel F."/>
            <person name="Wang J."/>
            <person name="Li N."/>
        </authorList>
    </citation>
    <scope>NUCLEOTIDE SEQUENCE [LARGE SCALE GENOMIC DNA]</scope>
</reference>
<evidence type="ECO:0000313" key="1">
    <source>
        <dbReference type="EMBL" id="EOB02709.1"/>
    </source>
</evidence>
<evidence type="ECO:0000313" key="2">
    <source>
        <dbReference type="Proteomes" id="UP000296049"/>
    </source>
</evidence>
<keyword evidence="2" id="KW-1185">Reference proteome</keyword>
<protein>
    <submittedName>
        <fullName evidence="1">Uncharacterized protein</fullName>
    </submittedName>
</protein>
<accession>R0LAJ8</accession>
<proteinExistence type="predicted"/>
<organism evidence="1 2">
    <name type="scientific">Anas platyrhynchos</name>
    <name type="common">Mallard</name>
    <name type="synonym">Anas boschas</name>
    <dbReference type="NCBI Taxonomy" id="8839"/>
    <lineage>
        <taxon>Eukaryota</taxon>
        <taxon>Metazoa</taxon>
        <taxon>Chordata</taxon>
        <taxon>Craniata</taxon>
        <taxon>Vertebrata</taxon>
        <taxon>Euteleostomi</taxon>
        <taxon>Archelosauria</taxon>
        <taxon>Archosauria</taxon>
        <taxon>Dinosauria</taxon>
        <taxon>Saurischia</taxon>
        <taxon>Theropoda</taxon>
        <taxon>Coelurosauria</taxon>
        <taxon>Aves</taxon>
        <taxon>Neognathae</taxon>
        <taxon>Galloanserae</taxon>
        <taxon>Anseriformes</taxon>
        <taxon>Anatidae</taxon>
        <taxon>Anatinae</taxon>
        <taxon>Anas</taxon>
    </lineage>
</organism>
<gene>
    <name evidence="1" type="ORF">Anapl_01594</name>
</gene>
<sequence>MPAPISKFNGERGEKISSENRFGSLQIASYLRTNPCSRQQQQFSELRQSKAALWLPDMQRKKQNGLLEGLHALLLMVSTTMSTTSQYLGSHKCSVHTAPYQLQKRVLSRG</sequence>
<dbReference type="Proteomes" id="UP000296049">
    <property type="component" value="Unassembled WGS sequence"/>
</dbReference>
<dbReference type="AlphaFoldDB" id="R0LAJ8"/>
<dbReference type="EMBL" id="KB742931">
    <property type="protein sequence ID" value="EOB02709.1"/>
    <property type="molecule type" value="Genomic_DNA"/>
</dbReference>
<name>R0LAJ8_ANAPL</name>